<dbReference type="SUPFAM" id="SSF51182">
    <property type="entry name" value="RmlC-like cupins"/>
    <property type="match status" value="1"/>
</dbReference>
<dbReference type="SUPFAM" id="SSF53613">
    <property type="entry name" value="Ribokinase-like"/>
    <property type="match status" value="1"/>
</dbReference>
<name>A0A8J3YQV9_9ACTN</name>
<gene>
    <name evidence="5" type="ORF">Val02_66720</name>
</gene>
<proteinExistence type="inferred from homology"/>
<dbReference type="PANTHER" id="PTHR43320">
    <property type="entry name" value="SUGAR KINASE"/>
    <property type="match status" value="1"/>
</dbReference>
<accession>A0A8J3YQV9</accession>
<dbReference type="Pfam" id="PF00294">
    <property type="entry name" value="PfkB"/>
    <property type="match status" value="1"/>
</dbReference>
<evidence type="ECO:0000256" key="1">
    <source>
        <dbReference type="ARBA" id="ARBA00010688"/>
    </source>
</evidence>
<keyword evidence="2" id="KW-0808">Transferase</keyword>
<protein>
    <recommendedName>
        <fullName evidence="4">Carbohydrate kinase PfkB domain-containing protein</fullName>
    </recommendedName>
</protein>
<dbReference type="InterPro" id="IPR052700">
    <property type="entry name" value="Carb_kinase_PfkB-like"/>
</dbReference>
<evidence type="ECO:0000256" key="2">
    <source>
        <dbReference type="ARBA" id="ARBA00022679"/>
    </source>
</evidence>
<dbReference type="InterPro" id="IPR029056">
    <property type="entry name" value="Ribokinase-like"/>
</dbReference>
<dbReference type="Gene3D" id="2.60.120.10">
    <property type="entry name" value="Jelly Rolls"/>
    <property type="match status" value="1"/>
</dbReference>
<dbReference type="AlphaFoldDB" id="A0A8J3YQV9"/>
<dbReference type="Gene3D" id="3.40.1190.20">
    <property type="match status" value="1"/>
</dbReference>
<sequence length="518" mass="55127">MSSDRLDLVCFSYLADAQVYHVPAYPPVGSGAVIVAAAGSMAGDGPLVASVGAGLGLRTGLVANPVGTDTAGRRVLDQLAIAGIRHEIPAVAERRTPQLTVIAGDDGTRTWFASLHHAADDLLQVDLHLLTQARCVYIDCYRAIITAARRTIRAAGQVPLLLNLGGDPLTDDIAAASAGGDILAVQTNLDEAKATAAPGLANELYLRLRTDTAIVTVGRLGAVARTSTGTHHIAAPAAVVGHTHGAGAAFSAGYVHAILTGAAPTQAVEAGCRIGTATALARRLASRTACPPSSSLPETEDPMVEALFADVTAVDWHNLAAVAATTDKLLTALDEDRATLATLTDRALNDPHLLALCEHYDILDKIVLHDDPSGWRLCLHVFLPGYFDRPHNHRWTYASRILSGSYTHTLYGTDEHLGDTINPADLTPRMIRTEEPGDTYTLHHSMIHSVEAEPYTVSLIVRGPAVKDRFVVTDRHTGKAWWQYGAANEDPADAARKRMNPQQASACVQRLHQHGVLR</sequence>
<comment type="similarity">
    <text evidence="1">Belongs to the carbohydrate kinase PfkB family.</text>
</comment>
<evidence type="ECO:0000313" key="5">
    <source>
        <dbReference type="EMBL" id="GIJ49786.1"/>
    </source>
</evidence>
<comment type="caution">
    <text evidence="5">The sequence shown here is derived from an EMBL/GenBank/DDBJ whole genome shotgun (WGS) entry which is preliminary data.</text>
</comment>
<evidence type="ECO:0000259" key="4">
    <source>
        <dbReference type="Pfam" id="PF00294"/>
    </source>
</evidence>
<dbReference type="InterPro" id="IPR011051">
    <property type="entry name" value="RmlC_Cupin_sf"/>
</dbReference>
<dbReference type="PANTHER" id="PTHR43320:SF1">
    <property type="entry name" value="OS01G0105900 PROTEIN"/>
    <property type="match status" value="1"/>
</dbReference>
<feature type="domain" description="Carbohydrate kinase PfkB" evidence="4">
    <location>
        <begin position="42"/>
        <end position="280"/>
    </location>
</feature>
<keyword evidence="6" id="KW-1185">Reference proteome</keyword>
<dbReference type="EMBL" id="BOPF01000030">
    <property type="protein sequence ID" value="GIJ49786.1"/>
    <property type="molecule type" value="Genomic_DNA"/>
</dbReference>
<evidence type="ECO:0000313" key="6">
    <source>
        <dbReference type="Proteomes" id="UP000619260"/>
    </source>
</evidence>
<evidence type="ECO:0000256" key="3">
    <source>
        <dbReference type="ARBA" id="ARBA00022777"/>
    </source>
</evidence>
<organism evidence="5 6">
    <name type="scientific">Virgisporangium aliadipatigenens</name>
    <dbReference type="NCBI Taxonomy" id="741659"/>
    <lineage>
        <taxon>Bacteria</taxon>
        <taxon>Bacillati</taxon>
        <taxon>Actinomycetota</taxon>
        <taxon>Actinomycetes</taxon>
        <taxon>Micromonosporales</taxon>
        <taxon>Micromonosporaceae</taxon>
        <taxon>Virgisporangium</taxon>
    </lineage>
</organism>
<dbReference type="GO" id="GO:0016301">
    <property type="term" value="F:kinase activity"/>
    <property type="evidence" value="ECO:0007669"/>
    <property type="project" value="UniProtKB-KW"/>
</dbReference>
<dbReference type="InterPro" id="IPR014710">
    <property type="entry name" value="RmlC-like_jellyroll"/>
</dbReference>
<reference evidence="5" key="1">
    <citation type="submission" date="2021-01" db="EMBL/GenBank/DDBJ databases">
        <title>Whole genome shotgun sequence of Virgisporangium aliadipatigenens NBRC 105644.</title>
        <authorList>
            <person name="Komaki H."/>
            <person name="Tamura T."/>
        </authorList>
    </citation>
    <scope>NUCLEOTIDE SEQUENCE</scope>
    <source>
        <strain evidence="5">NBRC 105644</strain>
    </source>
</reference>
<dbReference type="Proteomes" id="UP000619260">
    <property type="component" value="Unassembled WGS sequence"/>
</dbReference>
<dbReference type="InterPro" id="IPR011611">
    <property type="entry name" value="PfkB_dom"/>
</dbReference>
<keyword evidence="3" id="KW-0418">Kinase</keyword>